<dbReference type="InterPro" id="IPR010727">
    <property type="entry name" value="DUF1302"/>
</dbReference>
<proteinExistence type="predicted"/>
<evidence type="ECO:0000313" key="2">
    <source>
        <dbReference type="Proteomes" id="UP001594351"/>
    </source>
</evidence>
<reference evidence="1 2" key="1">
    <citation type="submission" date="2024-09" db="EMBL/GenBank/DDBJ databases">
        <title>Laminarin stimulates single cell rates of sulfate reduction while oxygen inhibits transcriptomic activity in coastal marine sediment.</title>
        <authorList>
            <person name="Lindsay M."/>
            <person name="Orcutt B."/>
            <person name="Emerson D."/>
            <person name="Stepanauskas R."/>
            <person name="D'Angelo T."/>
        </authorList>
    </citation>
    <scope>NUCLEOTIDE SEQUENCE [LARGE SCALE GENOMIC DNA]</scope>
    <source>
        <strain evidence="1">SAG AM-311-K15</strain>
    </source>
</reference>
<dbReference type="Proteomes" id="UP001594351">
    <property type="component" value="Unassembled WGS sequence"/>
</dbReference>
<name>A0ABV6Z4K9_UNCC1</name>
<sequence>MTKSFSWSDRFQYTMVICVFLHLTFISSLSGQENDVSQKATFSRYMSSHFEFTGYIENESAYRLNDPERFTKIQNLLQLEWTWTLTNHLDLYNLTWIFYDAAYDIDQEDFSTEIYDEYRSNVTADRNCEQIIREIYLDLYLETVQVRLGKQQVVWGEAIGLRITDIVNPQDFREFILDDFIDSRIPIWMAKIDVETDFLTISALWIPDFEPARFALPGSEWEFTFNKPDLAPDMNVDYREDDEPAQTFANSEAGLRCSIFVGGWDLSAYYFYGWDDWSTVHSHYDPSTNTITFSSQYHQLQTYGFTFAKAVSSFVSRVEAAYTKDKYLNTAAQNATEGVVQKDFVYYLLGLDYTVSDYLFNIQFIQKRIFDYEQEIYEDRLQDSLSFWAQANFINETVRPELLLLYSANDGAWLIRPKILYKLTDYVSVTLGGDVIEGGDERSFFGQFDQNDRLYLEFKWSF</sequence>
<organism evidence="1 2">
    <name type="scientific">candidate division CSSED10-310 bacterium</name>
    <dbReference type="NCBI Taxonomy" id="2855610"/>
    <lineage>
        <taxon>Bacteria</taxon>
        <taxon>Bacteria division CSSED10-310</taxon>
    </lineage>
</organism>
<keyword evidence="2" id="KW-1185">Reference proteome</keyword>
<evidence type="ECO:0000313" key="1">
    <source>
        <dbReference type="EMBL" id="MFC1853368.1"/>
    </source>
</evidence>
<protein>
    <submittedName>
        <fullName evidence="1">DUF1302 family protein</fullName>
    </submittedName>
</protein>
<gene>
    <name evidence="1" type="ORF">ACFL27_24490</name>
</gene>
<dbReference type="Pfam" id="PF06980">
    <property type="entry name" value="DUF1302"/>
    <property type="match status" value="1"/>
</dbReference>
<comment type="caution">
    <text evidence="1">The sequence shown here is derived from an EMBL/GenBank/DDBJ whole genome shotgun (WGS) entry which is preliminary data.</text>
</comment>
<accession>A0ABV6Z4K9</accession>
<dbReference type="EMBL" id="JBHPBY010000483">
    <property type="protein sequence ID" value="MFC1853368.1"/>
    <property type="molecule type" value="Genomic_DNA"/>
</dbReference>